<dbReference type="GeneID" id="70183843"/>
<evidence type="ECO:0000259" key="6">
    <source>
        <dbReference type="Pfam" id="PF16541"/>
    </source>
</evidence>
<evidence type="ECO:0000256" key="3">
    <source>
        <dbReference type="ARBA" id="ARBA00022729"/>
    </source>
</evidence>
<comment type="subcellular location">
    <subcellularLocation>
        <location evidence="1">Secreted</location>
    </subcellularLocation>
</comment>
<dbReference type="InterPro" id="IPR032382">
    <property type="entry name" value="AltA1"/>
</dbReference>
<keyword evidence="2" id="KW-0964">Secreted</keyword>
<keyword evidence="4" id="KW-1015">Disulfide bond</keyword>
<sequence length="204" mass="21986">MLRLLTTVATAILPLAAAVPLASNGAQPPAPRDDNPGCFDTSFNALAWGLEDFVYNASYLFTTPSHQNSWGYANFELSNSALTYKASCHAASSQLSDFFYGTLNYDCVMPDPEGQGTTTTFAFDYPGHKLSVNQTWSCSDADPAWPTTFRAAGSIDLDLECTDTGNVVNPDWEYGTGAFYSTRYVSCAPVSLKGLKPQELTAIA</sequence>
<evidence type="ECO:0000256" key="5">
    <source>
        <dbReference type="SAM" id="SignalP"/>
    </source>
</evidence>
<evidence type="ECO:0000313" key="7">
    <source>
        <dbReference type="EMBL" id="KAH7029563.1"/>
    </source>
</evidence>
<dbReference type="RefSeq" id="XP_046011851.1">
    <property type="nucleotide sequence ID" value="XM_046154297.1"/>
</dbReference>
<proteinExistence type="predicted"/>
<evidence type="ECO:0000313" key="8">
    <source>
        <dbReference type="Proteomes" id="UP000756346"/>
    </source>
</evidence>
<dbReference type="OrthoDB" id="3539798at2759"/>
<name>A0A9P8Y716_9PEZI</name>
<comment type="caution">
    <text evidence="7">The sequence shown here is derived from an EMBL/GenBank/DDBJ whole genome shotgun (WGS) entry which is preliminary data.</text>
</comment>
<dbReference type="AlphaFoldDB" id="A0A9P8Y716"/>
<organism evidence="7 8">
    <name type="scientific">Microdochium trichocladiopsis</name>
    <dbReference type="NCBI Taxonomy" id="1682393"/>
    <lineage>
        <taxon>Eukaryota</taxon>
        <taxon>Fungi</taxon>
        <taxon>Dikarya</taxon>
        <taxon>Ascomycota</taxon>
        <taxon>Pezizomycotina</taxon>
        <taxon>Sordariomycetes</taxon>
        <taxon>Xylariomycetidae</taxon>
        <taxon>Xylariales</taxon>
        <taxon>Microdochiaceae</taxon>
        <taxon>Microdochium</taxon>
    </lineage>
</organism>
<feature type="signal peptide" evidence="5">
    <location>
        <begin position="1"/>
        <end position="18"/>
    </location>
</feature>
<gene>
    <name evidence="7" type="ORF">B0I36DRAFT_326014</name>
</gene>
<feature type="chain" id="PRO_5040328850" description="AA1-like domain-containing protein" evidence="5">
    <location>
        <begin position="19"/>
        <end position="204"/>
    </location>
</feature>
<protein>
    <recommendedName>
        <fullName evidence="6">AA1-like domain-containing protein</fullName>
    </recommendedName>
</protein>
<dbReference type="Proteomes" id="UP000756346">
    <property type="component" value="Unassembled WGS sequence"/>
</dbReference>
<dbReference type="GO" id="GO:0005576">
    <property type="term" value="C:extracellular region"/>
    <property type="evidence" value="ECO:0007669"/>
    <property type="project" value="UniProtKB-SubCell"/>
</dbReference>
<accession>A0A9P8Y716</accession>
<evidence type="ECO:0000256" key="4">
    <source>
        <dbReference type="ARBA" id="ARBA00023157"/>
    </source>
</evidence>
<reference evidence="7" key="1">
    <citation type="journal article" date="2021" name="Nat. Commun.">
        <title>Genetic determinants of endophytism in the Arabidopsis root mycobiome.</title>
        <authorList>
            <person name="Mesny F."/>
            <person name="Miyauchi S."/>
            <person name="Thiergart T."/>
            <person name="Pickel B."/>
            <person name="Atanasova L."/>
            <person name="Karlsson M."/>
            <person name="Huettel B."/>
            <person name="Barry K.W."/>
            <person name="Haridas S."/>
            <person name="Chen C."/>
            <person name="Bauer D."/>
            <person name="Andreopoulos W."/>
            <person name="Pangilinan J."/>
            <person name="LaButti K."/>
            <person name="Riley R."/>
            <person name="Lipzen A."/>
            <person name="Clum A."/>
            <person name="Drula E."/>
            <person name="Henrissat B."/>
            <person name="Kohler A."/>
            <person name="Grigoriev I.V."/>
            <person name="Martin F.M."/>
            <person name="Hacquard S."/>
        </authorList>
    </citation>
    <scope>NUCLEOTIDE SEQUENCE</scope>
    <source>
        <strain evidence="7">MPI-CAGE-CH-0230</strain>
    </source>
</reference>
<feature type="domain" description="AA1-like" evidence="6">
    <location>
        <begin position="52"/>
        <end position="171"/>
    </location>
</feature>
<evidence type="ECO:0000256" key="2">
    <source>
        <dbReference type="ARBA" id="ARBA00022525"/>
    </source>
</evidence>
<keyword evidence="3 5" id="KW-0732">Signal</keyword>
<keyword evidence="8" id="KW-1185">Reference proteome</keyword>
<dbReference type="Pfam" id="PF16541">
    <property type="entry name" value="AltA1"/>
    <property type="match status" value="1"/>
</dbReference>
<dbReference type="EMBL" id="JAGTJQ010000006">
    <property type="protein sequence ID" value="KAH7029563.1"/>
    <property type="molecule type" value="Genomic_DNA"/>
</dbReference>
<evidence type="ECO:0000256" key="1">
    <source>
        <dbReference type="ARBA" id="ARBA00004613"/>
    </source>
</evidence>